<dbReference type="SUPFAM" id="SSF52833">
    <property type="entry name" value="Thioredoxin-like"/>
    <property type="match status" value="1"/>
</dbReference>
<keyword evidence="3" id="KW-1185">Reference proteome</keyword>
<dbReference type="EMBL" id="CP096659">
    <property type="protein sequence ID" value="UPV73901.1"/>
    <property type="molecule type" value="Genomic_DNA"/>
</dbReference>
<sequence>MTEILQFSTPSCGQCPQQAEILQSLAADRPDVQFEKIDATEATAKANEYGVRSVPSTIVLDDDGTVISKFDGLTQANAIENVL</sequence>
<organism evidence="2 3">
    <name type="scientific">Halorussus limi</name>
    <dbReference type="NCBI Taxonomy" id="2938695"/>
    <lineage>
        <taxon>Archaea</taxon>
        <taxon>Methanobacteriati</taxon>
        <taxon>Methanobacteriota</taxon>
        <taxon>Stenosarchaea group</taxon>
        <taxon>Halobacteria</taxon>
        <taxon>Halobacteriales</taxon>
        <taxon>Haladaptataceae</taxon>
        <taxon>Halorussus</taxon>
    </lineage>
</organism>
<gene>
    <name evidence="2" type="ORF">M0R89_15325</name>
</gene>
<dbReference type="Pfam" id="PF00085">
    <property type="entry name" value="Thioredoxin"/>
    <property type="match status" value="1"/>
</dbReference>
<dbReference type="CDD" id="cd02947">
    <property type="entry name" value="TRX_family"/>
    <property type="match status" value="1"/>
</dbReference>
<dbReference type="RefSeq" id="WP_248649951.1">
    <property type="nucleotide sequence ID" value="NZ_CP096659.1"/>
</dbReference>
<dbReference type="Gene3D" id="3.40.30.10">
    <property type="entry name" value="Glutaredoxin"/>
    <property type="match status" value="1"/>
</dbReference>
<dbReference type="AlphaFoldDB" id="A0A8U0HSW8"/>
<dbReference type="InterPro" id="IPR013766">
    <property type="entry name" value="Thioredoxin_domain"/>
</dbReference>
<evidence type="ECO:0000259" key="1">
    <source>
        <dbReference type="PROSITE" id="PS51352"/>
    </source>
</evidence>
<dbReference type="InterPro" id="IPR036249">
    <property type="entry name" value="Thioredoxin-like_sf"/>
</dbReference>
<evidence type="ECO:0000313" key="3">
    <source>
        <dbReference type="Proteomes" id="UP000830729"/>
    </source>
</evidence>
<evidence type="ECO:0000313" key="2">
    <source>
        <dbReference type="EMBL" id="UPV73901.1"/>
    </source>
</evidence>
<dbReference type="KEGG" id="halx:M0R89_15325"/>
<name>A0A8U0HSW8_9EURY</name>
<accession>A0A8U0HSW8</accession>
<dbReference type="Proteomes" id="UP000830729">
    <property type="component" value="Chromosome"/>
</dbReference>
<dbReference type="GeneID" id="72186598"/>
<dbReference type="PROSITE" id="PS51352">
    <property type="entry name" value="THIOREDOXIN_2"/>
    <property type="match status" value="1"/>
</dbReference>
<protein>
    <submittedName>
        <fullName evidence="2">Thioredoxin family protein</fullName>
    </submittedName>
</protein>
<dbReference type="PANTHER" id="PTHR37170:SF1">
    <property type="entry name" value="GLUTAREDOXIN-LIKE PROTEIN"/>
    <property type="match status" value="1"/>
</dbReference>
<feature type="domain" description="Thioredoxin" evidence="1">
    <location>
        <begin position="1"/>
        <end position="83"/>
    </location>
</feature>
<reference evidence="2 3" key="1">
    <citation type="submission" date="2022-04" db="EMBL/GenBank/DDBJ databases">
        <title>Diverse halophilic archaea isolated from saline environments.</title>
        <authorList>
            <person name="Cui H.-L."/>
        </authorList>
    </citation>
    <scope>NUCLEOTIDE SEQUENCE [LARGE SCALE GENOMIC DNA]</scope>
    <source>
        <strain evidence="2 3">XZYJT49</strain>
    </source>
</reference>
<dbReference type="PANTHER" id="PTHR37170">
    <property type="entry name" value="GLUTAREDOXIN-RELATED"/>
    <property type="match status" value="1"/>
</dbReference>
<proteinExistence type="predicted"/>